<gene>
    <name evidence="1" type="ORF">ACFQ2S_18355</name>
</gene>
<dbReference type="EMBL" id="JBHTJT010000044">
    <property type="protein sequence ID" value="MFD0981600.1"/>
    <property type="molecule type" value="Genomic_DNA"/>
</dbReference>
<dbReference type="Proteomes" id="UP001597108">
    <property type="component" value="Unassembled WGS sequence"/>
</dbReference>
<reference evidence="2" key="1">
    <citation type="journal article" date="2019" name="Int. J. Syst. Evol. Microbiol.">
        <title>The Global Catalogue of Microorganisms (GCM) 10K type strain sequencing project: providing services to taxonomists for standard genome sequencing and annotation.</title>
        <authorList>
            <consortium name="The Broad Institute Genomics Platform"/>
            <consortium name="The Broad Institute Genome Sequencing Center for Infectious Disease"/>
            <person name="Wu L."/>
            <person name="Ma J."/>
        </authorList>
    </citation>
    <scope>NUCLEOTIDE SEQUENCE [LARGE SCALE GENOMIC DNA]</scope>
    <source>
        <strain evidence="2">CCUG 60524</strain>
    </source>
</reference>
<sequence>MTVHLFDHRFSYISVPKCSSTSLKFLFFEIENGRPFEPYTENGTHWHIHNAAYPFVPFGDLPHDRIAGHRRVCIVREPVSRILSCYANRVVARGDLNRLDLSPELRERGVVEAPDIGTFIRFLPEYRALSEVVAHHCEPLSHFLGRDPAYFDRIYNTGQVDALVADLAEVIGPVPEVGRRTTSRSRSFAAELEPEDRARIHELFAEDLEIFGAFM</sequence>
<dbReference type="Pfam" id="PF03567">
    <property type="entry name" value="Sulfotransfer_2"/>
    <property type="match status" value="1"/>
</dbReference>
<dbReference type="RefSeq" id="WP_386076696.1">
    <property type="nucleotide sequence ID" value="NZ_JBHTJT010000044.1"/>
</dbReference>
<keyword evidence="2" id="KW-1185">Reference proteome</keyword>
<proteinExistence type="predicted"/>
<dbReference type="InterPro" id="IPR005331">
    <property type="entry name" value="Sulfotransferase"/>
</dbReference>
<protein>
    <submittedName>
        <fullName evidence="1">Sulfotransferase family 2 domain-containing protein</fullName>
    </submittedName>
</protein>
<dbReference type="SUPFAM" id="SSF52540">
    <property type="entry name" value="P-loop containing nucleoside triphosphate hydrolases"/>
    <property type="match status" value="1"/>
</dbReference>
<dbReference type="InterPro" id="IPR027417">
    <property type="entry name" value="P-loop_NTPase"/>
</dbReference>
<accession>A0ABW3IU12</accession>
<evidence type="ECO:0000313" key="1">
    <source>
        <dbReference type="EMBL" id="MFD0981600.1"/>
    </source>
</evidence>
<comment type="caution">
    <text evidence="1">The sequence shown here is derived from an EMBL/GenBank/DDBJ whole genome shotgun (WGS) entry which is preliminary data.</text>
</comment>
<name>A0ABW3IU12_9RHOB</name>
<evidence type="ECO:0000313" key="2">
    <source>
        <dbReference type="Proteomes" id="UP001597108"/>
    </source>
</evidence>
<organism evidence="1 2">
    <name type="scientific">Tropicimonas aquimaris</name>
    <dbReference type="NCBI Taxonomy" id="914152"/>
    <lineage>
        <taxon>Bacteria</taxon>
        <taxon>Pseudomonadati</taxon>
        <taxon>Pseudomonadota</taxon>
        <taxon>Alphaproteobacteria</taxon>
        <taxon>Rhodobacterales</taxon>
        <taxon>Roseobacteraceae</taxon>
        <taxon>Tropicimonas</taxon>
    </lineage>
</organism>